<keyword evidence="3" id="KW-1185">Reference proteome</keyword>
<organism evidence="2 3">
    <name type="scientific">Tritrichomonas musculus</name>
    <dbReference type="NCBI Taxonomy" id="1915356"/>
    <lineage>
        <taxon>Eukaryota</taxon>
        <taxon>Metamonada</taxon>
        <taxon>Parabasalia</taxon>
        <taxon>Tritrichomonadida</taxon>
        <taxon>Tritrichomonadidae</taxon>
        <taxon>Tritrichomonas</taxon>
    </lineage>
</organism>
<comment type="caution">
    <text evidence="2">The sequence shown here is derived from an EMBL/GenBank/DDBJ whole genome shotgun (WGS) entry which is preliminary data.</text>
</comment>
<dbReference type="EMBL" id="JAPFFF010000010">
    <property type="protein sequence ID" value="KAK8880700.1"/>
    <property type="molecule type" value="Genomic_DNA"/>
</dbReference>
<evidence type="ECO:0000313" key="2">
    <source>
        <dbReference type="EMBL" id="KAK8880700.1"/>
    </source>
</evidence>
<sequence>MNLSIPQDQKRFDTGLIVNLLSFSLPKSLIKKNEEIRVSITTTPEKRKQHFHIKGKNMNSPNHAFKLNINNETKRIVVIFRKRTILPYNPVIASTTIHLSEFTDMPRESIASSKIDSDIKILNIYYPLQKQINYQNNCQLQNQKTNRKVLGQMQVQLSFAPPFANFYDGKSTQDYEKDNNKRELKKKSRKNIKWRF</sequence>
<feature type="region of interest" description="Disordered" evidence="1">
    <location>
        <begin position="170"/>
        <end position="190"/>
    </location>
</feature>
<evidence type="ECO:0000313" key="3">
    <source>
        <dbReference type="Proteomes" id="UP001470230"/>
    </source>
</evidence>
<accession>A0ABR2JS40</accession>
<proteinExistence type="predicted"/>
<feature type="compositionally biased region" description="Basic and acidic residues" evidence="1">
    <location>
        <begin position="171"/>
        <end position="182"/>
    </location>
</feature>
<reference evidence="2 3" key="1">
    <citation type="submission" date="2024-04" db="EMBL/GenBank/DDBJ databases">
        <title>Tritrichomonas musculus Genome.</title>
        <authorList>
            <person name="Alves-Ferreira E."/>
            <person name="Grigg M."/>
            <person name="Lorenzi H."/>
            <person name="Galac M."/>
        </authorList>
    </citation>
    <scope>NUCLEOTIDE SEQUENCE [LARGE SCALE GENOMIC DNA]</scope>
    <source>
        <strain evidence="2 3">EAF2021</strain>
    </source>
</reference>
<evidence type="ECO:0008006" key="4">
    <source>
        <dbReference type="Google" id="ProtNLM"/>
    </source>
</evidence>
<name>A0ABR2JS40_9EUKA</name>
<dbReference type="Proteomes" id="UP001470230">
    <property type="component" value="Unassembled WGS sequence"/>
</dbReference>
<gene>
    <name evidence="2" type="ORF">M9Y10_003386</name>
</gene>
<protein>
    <recommendedName>
        <fullName evidence="4">MSP domain-containing protein</fullName>
    </recommendedName>
</protein>
<evidence type="ECO:0000256" key="1">
    <source>
        <dbReference type="SAM" id="MobiDB-lite"/>
    </source>
</evidence>